<evidence type="ECO:0000313" key="2">
    <source>
        <dbReference type="Proteomes" id="UP000475117"/>
    </source>
</evidence>
<reference evidence="1 2" key="1">
    <citation type="submission" date="2020-12" db="EMBL/GenBank/DDBJ databases">
        <title>Sulforoseuscoccus oceanibium gen. nov., sp. nov., a representative of the phylum Verrucomicrobia with special cytoplasmic membrane, and proposal of Sulforoseuscoccusaceae fam. nov.</title>
        <authorList>
            <person name="Xi F."/>
        </authorList>
    </citation>
    <scope>NUCLEOTIDE SEQUENCE [LARGE SCALE GENOMIC DNA]</scope>
    <source>
        <strain evidence="1 2">T37</strain>
    </source>
</reference>
<keyword evidence="2" id="KW-1185">Reference proteome</keyword>
<protein>
    <submittedName>
        <fullName evidence="1">Type II secretion system protein</fullName>
    </submittedName>
</protein>
<evidence type="ECO:0000313" key="1">
    <source>
        <dbReference type="EMBL" id="QQL44489.1"/>
    </source>
</evidence>
<name>A0A6B3LD76_9BACT</name>
<organism evidence="1 2">
    <name type="scientific">Sulfuriroseicoccus oceanibius</name>
    <dbReference type="NCBI Taxonomy" id="2707525"/>
    <lineage>
        <taxon>Bacteria</taxon>
        <taxon>Pseudomonadati</taxon>
        <taxon>Verrucomicrobiota</taxon>
        <taxon>Verrucomicrobiia</taxon>
        <taxon>Verrucomicrobiales</taxon>
        <taxon>Verrucomicrobiaceae</taxon>
        <taxon>Sulfuriroseicoccus</taxon>
    </lineage>
</organism>
<sequence length="140" mass="15224">MKTPLITSSLRTKSLHGLTLLEMTLVICILMIFIGLGLGYSTVTQDWKKGKMASEALREVYSAQKTYLGDHPTSNVADLTQEDITPYLRNGLTEVPTVVGLDDATYTIKVNVSPPVIDDGAGGIYDPSDRSDDGLWDVGF</sequence>
<accession>A0A6B3LD76</accession>
<gene>
    <name evidence="1" type="ORF">G3M56_011445</name>
</gene>
<dbReference type="AlphaFoldDB" id="A0A6B3LD76"/>
<dbReference type="Proteomes" id="UP000475117">
    <property type="component" value="Chromosome"/>
</dbReference>
<dbReference type="EMBL" id="CP066776">
    <property type="protein sequence ID" value="QQL44489.1"/>
    <property type="molecule type" value="Genomic_DNA"/>
</dbReference>
<proteinExistence type="predicted"/>
<dbReference type="RefSeq" id="WP_164363634.1">
    <property type="nucleotide sequence ID" value="NZ_CP066776.1"/>
</dbReference>
<dbReference type="KEGG" id="soa:G3M56_011445"/>